<dbReference type="RefSeq" id="WP_131569781.1">
    <property type="nucleotide sequence ID" value="NZ_JAINFK010000006.1"/>
</dbReference>
<protein>
    <submittedName>
        <fullName evidence="7">Insulinase family protein</fullName>
    </submittedName>
</protein>
<dbReference type="PANTHER" id="PTHR11851:SF49">
    <property type="entry name" value="MITOCHONDRIAL-PROCESSING PEPTIDASE SUBUNIT ALPHA"/>
    <property type="match status" value="1"/>
</dbReference>
<dbReference type="Gene3D" id="3.30.830.10">
    <property type="entry name" value="Metalloenzyme, LuxS/M16 peptidase-like"/>
    <property type="match status" value="2"/>
</dbReference>
<keyword evidence="3" id="KW-0645">Protease</keyword>
<comment type="caution">
    <text evidence="7">The sequence shown here is derived from an EMBL/GenBank/DDBJ whole genome shotgun (WGS) entry which is preliminary data.</text>
</comment>
<dbReference type="InterPro" id="IPR011249">
    <property type="entry name" value="Metalloenz_LuxS/M16"/>
</dbReference>
<name>A0A4R0P8S6_9HYPH</name>
<evidence type="ECO:0000256" key="4">
    <source>
        <dbReference type="RuleBase" id="RU004447"/>
    </source>
</evidence>
<dbReference type="PANTHER" id="PTHR11851">
    <property type="entry name" value="METALLOPROTEASE"/>
    <property type="match status" value="1"/>
</dbReference>
<gene>
    <name evidence="7" type="ORF">E0D97_13480</name>
</gene>
<dbReference type="EMBL" id="SJST01000005">
    <property type="protein sequence ID" value="TCD13483.1"/>
    <property type="molecule type" value="Genomic_DNA"/>
</dbReference>
<dbReference type="GO" id="GO:0004222">
    <property type="term" value="F:metalloendopeptidase activity"/>
    <property type="evidence" value="ECO:0007669"/>
    <property type="project" value="InterPro"/>
</dbReference>
<dbReference type="AlphaFoldDB" id="A0A4R0P8S6"/>
<reference evidence="7 8" key="1">
    <citation type="journal article" date="2015" name="Antonie Van Leeuwenhoek">
        <title>Oricola cellulosilytica gen. nov., sp. nov., a cellulose-degrading bacterium of the family Phyllobacteriaceae isolated from surface seashore water, and emended descriptions of Mesorhizobium loti and Phyllobacterium myrsinacearum.</title>
        <authorList>
            <person name="Hameed A."/>
            <person name="Shahina M."/>
            <person name="Lai W.A."/>
            <person name="Lin S.Y."/>
            <person name="Young L.S."/>
            <person name="Liu Y.C."/>
            <person name="Hsu Y.H."/>
            <person name="Young C.C."/>
        </authorList>
    </citation>
    <scope>NUCLEOTIDE SEQUENCE [LARGE SCALE GENOMIC DNA]</scope>
    <source>
        <strain evidence="7 8">KCTC 52183</strain>
    </source>
</reference>
<evidence type="ECO:0000313" key="8">
    <source>
        <dbReference type="Proteomes" id="UP000291301"/>
    </source>
</evidence>
<accession>A0A4R0P8S6</accession>
<evidence type="ECO:0000256" key="1">
    <source>
        <dbReference type="ARBA" id="ARBA00001947"/>
    </source>
</evidence>
<dbReference type="GO" id="GO:0006508">
    <property type="term" value="P:proteolysis"/>
    <property type="evidence" value="ECO:0007669"/>
    <property type="project" value="InterPro"/>
</dbReference>
<keyword evidence="3" id="KW-0378">Hydrolase</keyword>
<evidence type="ECO:0000259" key="6">
    <source>
        <dbReference type="Pfam" id="PF05193"/>
    </source>
</evidence>
<comment type="similarity">
    <text evidence="2 4">Belongs to the peptidase M16 family.</text>
</comment>
<comment type="cofactor">
    <cofactor evidence="1">
        <name>Zn(2+)</name>
        <dbReference type="ChEBI" id="CHEBI:29105"/>
    </cofactor>
</comment>
<dbReference type="FunFam" id="3.30.830.10:FF:000008">
    <property type="entry name" value="Mitochondrial-processing peptidase subunit beta"/>
    <property type="match status" value="1"/>
</dbReference>
<proteinExistence type="inferred from homology"/>
<feature type="domain" description="Peptidase M16 C-terminal" evidence="6">
    <location>
        <begin position="167"/>
        <end position="338"/>
    </location>
</feature>
<feature type="domain" description="Peptidase M16 N-terminal" evidence="5">
    <location>
        <begin position="14"/>
        <end position="160"/>
    </location>
</feature>
<dbReference type="InterPro" id="IPR050361">
    <property type="entry name" value="MPP/UQCRC_Complex"/>
</dbReference>
<evidence type="ECO:0000313" key="7">
    <source>
        <dbReference type="EMBL" id="TCD13483.1"/>
    </source>
</evidence>
<dbReference type="InterPro" id="IPR001431">
    <property type="entry name" value="Pept_M16_Zn_BS"/>
</dbReference>
<keyword evidence="8" id="KW-1185">Reference proteome</keyword>
<dbReference type="InterPro" id="IPR011765">
    <property type="entry name" value="Pept_M16_N"/>
</dbReference>
<dbReference type="InterPro" id="IPR007863">
    <property type="entry name" value="Peptidase_M16_C"/>
</dbReference>
<dbReference type="Pfam" id="PF00675">
    <property type="entry name" value="Peptidase_M16"/>
    <property type="match status" value="1"/>
</dbReference>
<dbReference type="GO" id="GO:0046872">
    <property type="term" value="F:metal ion binding"/>
    <property type="evidence" value="ECO:0007669"/>
    <property type="project" value="InterPro"/>
</dbReference>
<evidence type="ECO:0000256" key="2">
    <source>
        <dbReference type="ARBA" id="ARBA00007261"/>
    </source>
</evidence>
<dbReference type="OrthoDB" id="9811314at2"/>
<evidence type="ECO:0000259" key="5">
    <source>
        <dbReference type="Pfam" id="PF00675"/>
    </source>
</evidence>
<organism evidence="7 8">
    <name type="scientific">Oricola cellulosilytica</name>
    <dbReference type="NCBI Taxonomy" id="1429082"/>
    <lineage>
        <taxon>Bacteria</taxon>
        <taxon>Pseudomonadati</taxon>
        <taxon>Pseudomonadota</taxon>
        <taxon>Alphaproteobacteria</taxon>
        <taxon>Hyphomicrobiales</taxon>
        <taxon>Ahrensiaceae</taxon>
        <taxon>Oricola</taxon>
    </lineage>
</organism>
<evidence type="ECO:0000256" key="3">
    <source>
        <dbReference type="ARBA" id="ARBA00023049"/>
    </source>
</evidence>
<sequence length="440" mass="48787">MTVETTRLANGITVATQRFEHVESVALGVWVKAGSRNELENEHGVAHLLEHMAFKGTVRRTAQTIAEEIENVGGDINAATSVETTSYFVRVLKNDVPLALDLLADILQNSKFDEDELEREKHVILQELGAANDTPDDAVFDRFTEAAFRHQPIGRAILGTRDTIKAFTSDQIRHYIDREYCGERMVIAAAGAIDHDEFVRLVETHFSGIRAKPKGKAVPLAHYVGGDYREHRPLQDTQLLLGFEGRAYHVRDFYASQVLAMLLGGGMSSRLFQEIREKRGLCYSIYAFHWGFSDTGIFGIHAATEPGDIEELVSLVLHELRRAADDIGPAELDRARAQFRASLLMSGESAPSRAGQIARQILLFGRPIPNEELLDRLDKLTVERLRDLAYRLFTESPPTVSAIGPVDQLMDIGSIRTELVSGAMEKKPATNVGGMRLAVG</sequence>
<dbReference type="PROSITE" id="PS00143">
    <property type="entry name" value="INSULINASE"/>
    <property type="match status" value="1"/>
</dbReference>
<dbReference type="Pfam" id="PF05193">
    <property type="entry name" value="Peptidase_M16_C"/>
    <property type="match status" value="1"/>
</dbReference>
<dbReference type="Proteomes" id="UP000291301">
    <property type="component" value="Unassembled WGS sequence"/>
</dbReference>
<dbReference type="SUPFAM" id="SSF63411">
    <property type="entry name" value="LuxS/MPP-like metallohydrolase"/>
    <property type="match status" value="2"/>
</dbReference>
<keyword evidence="3" id="KW-0482">Metalloprotease</keyword>